<evidence type="ECO:0000313" key="1">
    <source>
        <dbReference type="EMBL" id="SDR36856.1"/>
    </source>
</evidence>
<reference evidence="1 3" key="1">
    <citation type="submission" date="2016-10" db="EMBL/GenBank/DDBJ databases">
        <authorList>
            <person name="Varghese N."/>
            <person name="Submissions S."/>
        </authorList>
    </citation>
    <scope>NUCLEOTIDE SEQUENCE [LARGE SCALE GENOMIC DNA]</scope>
    <source>
        <strain evidence="1 3">BS2976</strain>
    </source>
</reference>
<dbReference type="OrthoDB" id="9798416at2"/>
<dbReference type="Proteomes" id="UP000317267">
    <property type="component" value="Unassembled WGS sequence"/>
</dbReference>
<accession>A0A1H1IHS2</accession>
<reference evidence="2 4" key="2">
    <citation type="submission" date="2019-06" db="EMBL/GenBank/DDBJ databases">
        <title>Pseudomonas bimorpha sp. nov. isolated from bovine raw milk and skim milk concentrate.</title>
        <authorList>
            <person name="Hofmann K."/>
            <person name="Huptas C."/>
            <person name="Doll E."/>
            <person name="Scherer S."/>
            <person name="Wenning M."/>
        </authorList>
    </citation>
    <scope>NUCLEOTIDE SEQUENCE [LARGE SCALE GENOMIC DNA]</scope>
    <source>
        <strain evidence="2 4">DSM 17515</strain>
    </source>
</reference>
<dbReference type="EMBL" id="FNKM01000002">
    <property type="protein sequence ID" value="SDR36856.1"/>
    <property type="molecule type" value="Genomic_DNA"/>
</dbReference>
<dbReference type="EMBL" id="VFES01000012">
    <property type="protein sequence ID" value="TWR64250.1"/>
    <property type="molecule type" value="Genomic_DNA"/>
</dbReference>
<protein>
    <submittedName>
        <fullName evidence="1">Probable addiction module antidote protein</fullName>
    </submittedName>
    <submittedName>
        <fullName evidence="2">Putative addiction module antidote protein</fullName>
    </submittedName>
</protein>
<dbReference type="InterPro" id="IPR014057">
    <property type="entry name" value="HI1420"/>
</dbReference>
<evidence type="ECO:0000313" key="3">
    <source>
        <dbReference type="Proteomes" id="UP000198740"/>
    </source>
</evidence>
<evidence type="ECO:0000313" key="4">
    <source>
        <dbReference type="Proteomes" id="UP000317267"/>
    </source>
</evidence>
<name>A0A1H1IHS2_9PSED</name>
<evidence type="ECO:0000313" key="2">
    <source>
        <dbReference type="EMBL" id="TWR64250.1"/>
    </source>
</evidence>
<dbReference type="NCBIfam" id="TIGR02684">
    <property type="entry name" value="dnstrm_HI1420"/>
    <property type="match status" value="1"/>
</dbReference>
<sequence>MKGELFDYDPAESLSNSECFAIFMADAFETNDSAFIACALGVVARAKGLSSIVSETGLSLEYLCGVFSQTRDLRLKPMLAIMHAVGLELAVRPQAAD</sequence>
<comment type="caution">
    <text evidence="2">The sequence shown here is derived from an EMBL/GenBank/DDBJ whole genome shotgun (WGS) entry which is preliminary data.</text>
</comment>
<dbReference type="Proteomes" id="UP000198740">
    <property type="component" value="Unassembled WGS sequence"/>
</dbReference>
<gene>
    <name evidence="2" type="ORF">FIV39_18835</name>
    <name evidence="1" type="ORF">SAMN04490186_5681</name>
</gene>
<dbReference type="Pfam" id="PF21716">
    <property type="entry name" value="dnstrm_HI1420"/>
    <property type="match status" value="1"/>
</dbReference>
<dbReference type="AlphaFoldDB" id="A0A1H1IHS2"/>
<organism evidence="2 4">
    <name type="scientific">Pseudomonas grimontii</name>
    <dbReference type="NCBI Taxonomy" id="129847"/>
    <lineage>
        <taxon>Bacteria</taxon>
        <taxon>Pseudomonadati</taxon>
        <taxon>Pseudomonadota</taxon>
        <taxon>Gammaproteobacteria</taxon>
        <taxon>Pseudomonadales</taxon>
        <taxon>Pseudomonadaceae</taxon>
        <taxon>Pseudomonas</taxon>
    </lineage>
</organism>
<keyword evidence="3" id="KW-1185">Reference proteome</keyword>
<proteinExistence type="predicted"/>
<dbReference type="RefSeq" id="WP_090407529.1">
    <property type="nucleotide sequence ID" value="NZ_FNKM01000002.1"/>
</dbReference>